<reference evidence="5" key="2">
    <citation type="submission" date="2025-09" db="UniProtKB">
        <authorList>
            <consortium name="Ensembl"/>
        </authorList>
    </citation>
    <scope>IDENTIFICATION</scope>
</reference>
<protein>
    <recommendedName>
        <fullName evidence="7">Titin</fullName>
    </recommendedName>
</protein>
<evidence type="ECO:0000313" key="5">
    <source>
        <dbReference type="Ensembl" id="ENSCLMP00005030143.1"/>
    </source>
</evidence>
<keyword evidence="6" id="KW-1185">Reference proteome</keyword>
<dbReference type="PANTHER" id="PTHR14340">
    <property type="entry name" value="MICROFIBRIL-ASSOCIATED GLYCOPROTEIN 3"/>
    <property type="match status" value="1"/>
</dbReference>
<dbReference type="Pfam" id="PF00041">
    <property type="entry name" value="fn3"/>
    <property type="match status" value="8"/>
</dbReference>
<dbReference type="Proteomes" id="UP000694565">
    <property type="component" value="Unplaced"/>
</dbReference>
<dbReference type="Ensembl" id="ENSCLMT00005031491.1">
    <property type="protein sequence ID" value="ENSCLMP00005030143.1"/>
    <property type="gene ID" value="ENSCLMG00005014647.1"/>
</dbReference>
<dbReference type="FunFam" id="2.60.40.10:FF:000135">
    <property type="entry name" value="Titin a"/>
    <property type="match status" value="2"/>
</dbReference>
<dbReference type="InterPro" id="IPR036179">
    <property type="entry name" value="Ig-like_dom_sf"/>
</dbReference>
<organism evidence="5 6">
    <name type="scientific">Cyclopterus lumpus</name>
    <name type="common">Lumpsucker</name>
    <dbReference type="NCBI Taxonomy" id="8103"/>
    <lineage>
        <taxon>Eukaryota</taxon>
        <taxon>Metazoa</taxon>
        <taxon>Chordata</taxon>
        <taxon>Craniata</taxon>
        <taxon>Vertebrata</taxon>
        <taxon>Euteleostomi</taxon>
        <taxon>Actinopterygii</taxon>
        <taxon>Neopterygii</taxon>
        <taxon>Teleostei</taxon>
        <taxon>Neoteleostei</taxon>
        <taxon>Acanthomorphata</taxon>
        <taxon>Eupercaria</taxon>
        <taxon>Perciformes</taxon>
        <taxon>Cottioidei</taxon>
        <taxon>Cottales</taxon>
        <taxon>Cyclopteridae</taxon>
        <taxon>Cyclopterus</taxon>
    </lineage>
</organism>
<dbReference type="SMART" id="SM00060">
    <property type="entry name" value="FN3"/>
    <property type="match status" value="9"/>
</dbReference>
<dbReference type="FunFam" id="2.60.40.10:FF:000011">
    <property type="entry name" value="Titin b"/>
    <property type="match status" value="1"/>
</dbReference>
<dbReference type="PROSITE" id="PS50853">
    <property type="entry name" value="FN3"/>
    <property type="match status" value="9"/>
</dbReference>
<name>A0A8C3G2Q8_CYCLU</name>
<feature type="domain" description="Fibronectin type-III" evidence="4">
    <location>
        <begin position="1116"/>
        <end position="1209"/>
    </location>
</feature>
<evidence type="ECO:0000259" key="4">
    <source>
        <dbReference type="PROSITE" id="PS50853"/>
    </source>
</evidence>
<feature type="domain" description="Ig-like" evidence="3">
    <location>
        <begin position="1213"/>
        <end position="1284"/>
    </location>
</feature>
<dbReference type="GO" id="GO:0045214">
    <property type="term" value="P:sarcomere organization"/>
    <property type="evidence" value="ECO:0007669"/>
    <property type="project" value="TreeGrafter"/>
</dbReference>
<dbReference type="InterPro" id="IPR007110">
    <property type="entry name" value="Ig-like_dom"/>
</dbReference>
<feature type="domain" description="Ig-like" evidence="3">
    <location>
        <begin position="1304"/>
        <end position="1377"/>
    </location>
</feature>
<dbReference type="Gene3D" id="2.60.40.10">
    <property type="entry name" value="Immunoglobulins"/>
    <property type="match status" value="15"/>
</dbReference>
<evidence type="ECO:0000256" key="2">
    <source>
        <dbReference type="ARBA" id="ARBA00023319"/>
    </source>
</evidence>
<dbReference type="GeneTree" id="ENSGT01150000286978"/>
<evidence type="ECO:0000256" key="1">
    <source>
        <dbReference type="ARBA" id="ARBA00022737"/>
    </source>
</evidence>
<dbReference type="PROSITE" id="PS50835">
    <property type="entry name" value="IG_LIKE"/>
    <property type="match status" value="5"/>
</dbReference>
<dbReference type="FunFam" id="2.60.40.10:FF:000012">
    <property type="entry name" value="titin isoform X1"/>
    <property type="match status" value="1"/>
</dbReference>
<feature type="domain" description="Fibronectin type-III" evidence="4">
    <location>
        <begin position="720"/>
        <end position="814"/>
    </location>
</feature>
<feature type="domain" description="Fibronectin type-III" evidence="4">
    <location>
        <begin position="820"/>
        <end position="918"/>
    </location>
</feature>
<evidence type="ECO:0000313" key="6">
    <source>
        <dbReference type="Proteomes" id="UP000694565"/>
    </source>
</evidence>
<dbReference type="GO" id="GO:0008307">
    <property type="term" value="F:structural constituent of muscle"/>
    <property type="evidence" value="ECO:0007669"/>
    <property type="project" value="TreeGrafter"/>
</dbReference>
<feature type="domain" description="Ig-like" evidence="3">
    <location>
        <begin position="929"/>
        <end position="1012"/>
    </location>
</feature>
<dbReference type="SMART" id="SM00408">
    <property type="entry name" value="IGc2"/>
    <property type="match status" value="5"/>
</dbReference>
<dbReference type="InterPro" id="IPR013098">
    <property type="entry name" value="Ig_I-set"/>
</dbReference>
<dbReference type="CDD" id="cd00063">
    <property type="entry name" value="FN3"/>
    <property type="match status" value="9"/>
</dbReference>
<feature type="domain" description="Fibronectin type-III" evidence="4">
    <location>
        <begin position="1019"/>
        <end position="1113"/>
    </location>
</feature>
<feature type="domain" description="Ig-like" evidence="3">
    <location>
        <begin position="622"/>
        <end position="711"/>
    </location>
</feature>
<dbReference type="GO" id="GO:0048738">
    <property type="term" value="P:cardiac muscle tissue development"/>
    <property type="evidence" value="ECO:0007669"/>
    <property type="project" value="TreeGrafter"/>
</dbReference>
<dbReference type="CDD" id="cd05748">
    <property type="entry name" value="Ig_Titin_like"/>
    <property type="match status" value="1"/>
</dbReference>
<dbReference type="SUPFAM" id="SSF49265">
    <property type="entry name" value="Fibronectin type III"/>
    <property type="match status" value="6"/>
</dbReference>
<feature type="domain" description="Fibronectin type-III" evidence="4">
    <location>
        <begin position="522"/>
        <end position="618"/>
    </location>
</feature>
<dbReference type="InterPro" id="IPR036116">
    <property type="entry name" value="FN3_sf"/>
</dbReference>
<feature type="domain" description="Fibronectin type-III" evidence="4">
    <location>
        <begin position="85"/>
        <end position="188"/>
    </location>
</feature>
<dbReference type="InterPro" id="IPR013783">
    <property type="entry name" value="Ig-like_fold"/>
</dbReference>
<feature type="domain" description="Fibronectin type-III" evidence="4">
    <location>
        <begin position="1"/>
        <end position="79"/>
    </location>
</feature>
<dbReference type="InterPro" id="IPR003598">
    <property type="entry name" value="Ig_sub2"/>
</dbReference>
<reference evidence="5" key="1">
    <citation type="submission" date="2025-08" db="UniProtKB">
        <authorList>
            <consortium name="Ensembl"/>
        </authorList>
    </citation>
    <scope>IDENTIFICATION</scope>
</reference>
<proteinExistence type="predicted"/>
<dbReference type="FunFam" id="2.60.40.10:FF:000112">
    <property type="entry name" value="Titin a"/>
    <property type="match status" value="1"/>
</dbReference>
<feature type="domain" description="Fibronectin type-III" evidence="4">
    <location>
        <begin position="325"/>
        <end position="418"/>
    </location>
</feature>
<dbReference type="FunFam" id="2.60.40.10:FF:000002">
    <property type="entry name" value="Titin a"/>
    <property type="match status" value="3"/>
</dbReference>
<evidence type="ECO:0000259" key="3">
    <source>
        <dbReference type="PROSITE" id="PS50835"/>
    </source>
</evidence>
<dbReference type="FunFam" id="2.60.40.10:FF:000034">
    <property type="entry name" value="Titin isoform A"/>
    <property type="match status" value="1"/>
</dbReference>
<keyword evidence="1" id="KW-0677">Repeat</keyword>
<dbReference type="PANTHER" id="PTHR14340:SF13">
    <property type="entry name" value="TITIN"/>
    <property type="match status" value="1"/>
</dbReference>
<evidence type="ECO:0008006" key="7">
    <source>
        <dbReference type="Google" id="ProtNLM"/>
    </source>
</evidence>
<dbReference type="FunFam" id="2.60.40.10:FF:000031">
    <property type="entry name" value="Myosin-binding protein C, slow type"/>
    <property type="match status" value="2"/>
</dbReference>
<dbReference type="SUPFAM" id="SSF48726">
    <property type="entry name" value="Immunoglobulin"/>
    <property type="match status" value="5"/>
</dbReference>
<dbReference type="Pfam" id="PF07679">
    <property type="entry name" value="I-set"/>
    <property type="match status" value="5"/>
</dbReference>
<dbReference type="GO" id="GO:0031430">
    <property type="term" value="C:M band"/>
    <property type="evidence" value="ECO:0007669"/>
    <property type="project" value="TreeGrafter"/>
</dbReference>
<feature type="domain" description="Fibronectin type-III" evidence="4">
    <location>
        <begin position="424"/>
        <end position="518"/>
    </location>
</feature>
<keyword evidence="2" id="KW-0393">Immunoglobulin domain</keyword>
<feature type="domain" description="Ig-like" evidence="3">
    <location>
        <begin position="229"/>
        <end position="315"/>
    </location>
</feature>
<dbReference type="InterPro" id="IPR003599">
    <property type="entry name" value="Ig_sub"/>
</dbReference>
<sequence length="1421" mass="156377">MWQVPVRDGGTPITNYNIERKDRIGLRWVKCNKRKVKDLQFKAAGLVVGHEYKFRIVAENAAGVSAPSVSSPFYKATDALYKPGAPCNPRILDTTKSSITVAWNKPVYDGGSDITGYIVETCVRSEKEEEEEWTIVTPKEGLLATSFTIINLKENQEYKINISSVNSEGVGDAASWSQSVIVKETEATISGLNAGEEYMFRVAARNEKGTSDPRQIGVPVIVKDLVFAPVAKMLFNTFSVLAGEDLTVEVPYVARPKAAVSWVKDGQPLKRTTRVNFGATETMLNLKIKEATRDDVGQYHITISNTAGETTADIGIVVLDKPGQPGGPVKVEGVTSDSVTISWNLPEYDGGCTIKNYIVEKRDTSTTAWMIVSPNLARTKIKAGRLKTGSEYQFRITAENRYGKGPALLSECIVAQYPYKLPGPPGTPSIAVCTKDSMVVAWNEPVIDGGCTILGYHLERKERNSILWVKLNKSLITDQTFRTCDLEPGMEYEYRVYAENIVGTGKVSKVSEGQVARDPCDPPGTPEATKITKDSITIVWTKPEYDGGAKVTGYVVEKKELPEGRWLKANFTNVIETEYVATGLVQDDQYEFRVIARNAAGVFSLPSYSTGPITARDEIEPPRFSIDPEYTQTVVVNAGDNFKIDADVHGKPLPSIYWMKGEQELGNTIHREIKNTPIKAYISVKEAKLSDGGQYTLLLKNPGGEKAVQVNVVVLDKPGEPQGPFVVTGITKDRCCLAWKPPLQDGGSKISHYIVKRRETSRLVWTVVDSKVEKICLKVTKLLEGNEYIFRVHAVNQFGVGAPLESAAATIKDPFEVPGTPKSLEVSDIKKDSMVLTWEAPSENGGSPITGYIIEKHDKEDAPAEEWTMCTPPTGVKKTKFEVVKLKENQTYKFRVCAINKVGVGEHANVAGAVVAQDRAEEPDLDIDPELRKIVTIKAGASLRLFIPIKGRPTPAIKWDKDEAALKETAQVEVTSSYSSLVIDKMSRNDSGKYTITAENTSGTKSAFVVVRVLDTPSAPVNLKVKEITNQSVTLAWEPPLLDGGSKIKNYIVEKRESTRKTYAAVVTNCHALSWKIEPLQEGCSYYFRVLAENEHGVGLPAATADPLKVSEVPQSPKNLIVTDQTKTSISLAWERPEYDGGSRVIQYLLEVQLKGHEKWSGVNTFKTMDTTVSKLNPGEEYLFRIFAINDKGKSDPKVIAGPVMTKDLVYEPDVRPAFSSYSVKVGKDLNVDIPFFGRPKPTVSWTKDGASLKFTTRVNICNTSTHTTLCIKEATGDDGGMYSIYVLVDLSGPITATDEIEPPRASMDPKYKDVIIVNAGEHLLLDADIYGKPIPDVVWLKEGKEMDKALRIDVKTTQKRAAITIKDVTKLDGGHYDLVLKNLGGTKIFPITVKVLDKPEAEEAEVAPAVEALVEKEWTM</sequence>
<accession>A0A8C3G2Q8</accession>
<dbReference type="SMART" id="SM00409">
    <property type="entry name" value="IG"/>
    <property type="match status" value="5"/>
</dbReference>
<dbReference type="PRINTS" id="PR00014">
    <property type="entry name" value="FNTYPEIII"/>
</dbReference>
<dbReference type="FunFam" id="2.60.40.10:FF:000003">
    <property type="entry name" value="Titin isoform E"/>
    <property type="match status" value="2"/>
</dbReference>
<dbReference type="InterPro" id="IPR003961">
    <property type="entry name" value="FN3_dom"/>
</dbReference>